<dbReference type="EMBL" id="CM046102">
    <property type="protein sequence ID" value="KAI8440449.1"/>
    <property type="molecule type" value="Genomic_DNA"/>
</dbReference>
<accession>A0ACC0KV86</accession>
<evidence type="ECO:0000313" key="1">
    <source>
        <dbReference type="EMBL" id="KAI8440449.1"/>
    </source>
</evidence>
<organism evidence="1 2">
    <name type="scientific">Choristoneura fumiferana</name>
    <name type="common">Spruce budworm moth</name>
    <name type="synonym">Archips fumiferana</name>
    <dbReference type="NCBI Taxonomy" id="7141"/>
    <lineage>
        <taxon>Eukaryota</taxon>
        <taxon>Metazoa</taxon>
        <taxon>Ecdysozoa</taxon>
        <taxon>Arthropoda</taxon>
        <taxon>Hexapoda</taxon>
        <taxon>Insecta</taxon>
        <taxon>Pterygota</taxon>
        <taxon>Neoptera</taxon>
        <taxon>Endopterygota</taxon>
        <taxon>Lepidoptera</taxon>
        <taxon>Glossata</taxon>
        <taxon>Ditrysia</taxon>
        <taxon>Tortricoidea</taxon>
        <taxon>Tortricidae</taxon>
        <taxon>Tortricinae</taxon>
        <taxon>Choristoneura</taxon>
    </lineage>
</organism>
<proteinExistence type="predicted"/>
<comment type="caution">
    <text evidence="1">The sequence shown here is derived from an EMBL/GenBank/DDBJ whole genome shotgun (WGS) entry which is preliminary data.</text>
</comment>
<keyword evidence="2" id="KW-1185">Reference proteome</keyword>
<evidence type="ECO:0000313" key="2">
    <source>
        <dbReference type="Proteomes" id="UP001064048"/>
    </source>
</evidence>
<sequence>MSFRALSWVRTGIPWSVTARRSTRAAGGDPPPALEEERLLLERSMAEAKKTLASEIPRAPSSFEDWVKFKEQTGIDIDIDFNERLNDGDATRAIERLESIERETLERLKQEAEMKEETYSCKSGGDIASVASFEVSSDCDVWTRLGDGPMADPRLEVDVLFKNLMTTTVESKH</sequence>
<protein>
    <submittedName>
        <fullName evidence="1">Uncharacterized protein</fullName>
    </submittedName>
</protein>
<name>A0ACC0KV86_CHOFU</name>
<gene>
    <name evidence="1" type="ORF">MSG28_001746</name>
</gene>
<dbReference type="Proteomes" id="UP001064048">
    <property type="component" value="Chromosome 2"/>
</dbReference>
<reference evidence="1 2" key="1">
    <citation type="journal article" date="2022" name="Genome Biol. Evol.">
        <title>The Spruce Budworm Genome: Reconstructing the Evolutionary History of Antifreeze Proteins.</title>
        <authorList>
            <person name="Beliveau C."/>
            <person name="Gagne P."/>
            <person name="Picq S."/>
            <person name="Vernygora O."/>
            <person name="Keeling C.I."/>
            <person name="Pinkney K."/>
            <person name="Doucet D."/>
            <person name="Wen F."/>
            <person name="Johnston J.S."/>
            <person name="Maaroufi H."/>
            <person name="Boyle B."/>
            <person name="Laroche J."/>
            <person name="Dewar K."/>
            <person name="Juretic N."/>
            <person name="Blackburn G."/>
            <person name="Nisole A."/>
            <person name="Brunet B."/>
            <person name="Brandao M."/>
            <person name="Lumley L."/>
            <person name="Duan J."/>
            <person name="Quan G."/>
            <person name="Lucarotti C.J."/>
            <person name="Roe A.D."/>
            <person name="Sperling F.A.H."/>
            <person name="Levesque R.C."/>
            <person name="Cusson M."/>
        </authorList>
    </citation>
    <scope>NUCLEOTIDE SEQUENCE [LARGE SCALE GENOMIC DNA]</scope>
    <source>
        <strain evidence="1">Glfc:IPQL:Cfum</strain>
    </source>
</reference>